<evidence type="ECO:0000313" key="2">
    <source>
        <dbReference type="Proteomes" id="UP000178127"/>
    </source>
</evidence>
<reference evidence="1 2" key="1">
    <citation type="journal article" date="2016" name="Nat. Commun.">
        <title>Thousands of microbial genomes shed light on interconnected biogeochemical processes in an aquifer system.</title>
        <authorList>
            <person name="Anantharaman K."/>
            <person name="Brown C.T."/>
            <person name="Hug L.A."/>
            <person name="Sharon I."/>
            <person name="Castelle C.J."/>
            <person name="Probst A.J."/>
            <person name="Thomas B.C."/>
            <person name="Singh A."/>
            <person name="Wilkins M.J."/>
            <person name="Karaoz U."/>
            <person name="Brodie E.L."/>
            <person name="Williams K.H."/>
            <person name="Hubbard S.S."/>
            <person name="Banfield J.F."/>
        </authorList>
    </citation>
    <scope>NUCLEOTIDE SEQUENCE [LARGE SCALE GENOMIC DNA]</scope>
</reference>
<dbReference type="Proteomes" id="UP000178127">
    <property type="component" value="Unassembled WGS sequence"/>
</dbReference>
<sequence>MPVTAQKFKNLTDDKTIIIMAYAKAGLGHLRVTNALYNELPKESFIALLRSSDSSTEYLHRITSSHSFTRSLMEKTQNGLLENIFTKLYKAFLKDNTDMVYNQISAILTQRMQVPNKVVIVATHFGLAHQISYIKKRLEKENNLKMYLIVQVTDDSPQKVWYVEGADLIFTPSLLTKVKLEEYAQISNKKEENKKPKIIASTYPLAPDLFKNLTDREFEEKINQADISKSSEINIMVPISGAAVGMDFYIKLLPMIHSLNNRSRFYLVVKQAPFTKDFINKISNLDYVKVFTSGDYRDIVDIYDELYKLMTFSIEISKPSEQAFKCLLNPSQRGGVFMFFANPVGRQEFDNLAYLRREKLIPSEYENKLLWKNHNTIFDNKSAVELIKTSRGLELPFHSEASAVFINKCLNSGLLKKSLEYQKFKTFPKGTEIFWNKVDELLEKNPPPIVINSQ</sequence>
<gene>
    <name evidence="1" type="ORF">A3D91_04290</name>
</gene>
<organism evidence="1 2">
    <name type="scientific">candidate division WWE3 bacterium RIFCSPHIGHO2_02_FULL_38_14</name>
    <dbReference type="NCBI Taxonomy" id="1802620"/>
    <lineage>
        <taxon>Bacteria</taxon>
        <taxon>Katanobacteria</taxon>
    </lineage>
</organism>
<evidence type="ECO:0008006" key="3">
    <source>
        <dbReference type="Google" id="ProtNLM"/>
    </source>
</evidence>
<dbReference type="EMBL" id="MEVD01000013">
    <property type="protein sequence ID" value="OGC53631.1"/>
    <property type="molecule type" value="Genomic_DNA"/>
</dbReference>
<dbReference type="AlphaFoldDB" id="A0A1F4V8Q3"/>
<protein>
    <recommendedName>
        <fullName evidence="3">Diacylglycerol glucosyltransferase N-terminal domain-containing protein</fullName>
    </recommendedName>
</protein>
<comment type="caution">
    <text evidence="1">The sequence shown here is derived from an EMBL/GenBank/DDBJ whole genome shotgun (WGS) entry which is preliminary data.</text>
</comment>
<proteinExistence type="predicted"/>
<accession>A0A1F4V8Q3</accession>
<name>A0A1F4V8Q3_UNCKA</name>
<evidence type="ECO:0000313" key="1">
    <source>
        <dbReference type="EMBL" id="OGC53631.1"/>
    </source>
</evidence>
<dbReference type="STRING" id="1802620.A3D91_04290"/>